<gene>
    <name evidence="1" type="ORF">FpNV_008</name>
</gene>
<sequence length="402" mass="47133">MSLGIFQSSKNAYNLLQSIYQELEILTKNNFNSDLKILIHNIIDLNKTQLVLLYIKLQKLNKLPKTHILKNRYLKIIIRLICSKNNIDDADTHPIGQNLSIDLQSKIAQNILSVKRLEENKPKENNKLETDSFEYFVTNKLKLNYKRIVPNINLIILYGDCEINWVRVKFRNSETLTVDLEDLIKNAPEKTHIINIFKLDNRIIEIYHNDNFLVELLLYLENLEYIQNIIFYSDLRLFKKKVNCPLLIFSNIFKFFYCNFLSISDFIIINTKSLKKINRIFLYTMLFMDKNNLNISGEHFNIAPLSCLSGNNPNAAIKKKTNYIEPITDYESTLLGNIDYNNREEIDKQLDLRNTTMSYESLAYKARHIVYEVTQDRCSRMLNGKMLIGGCNLHEVILNPNN</sequence>
<reference evidence="1" key="1">
    <citation type="submission" date="2024-06" db="EMBL/GenBank/DDBJ databases">
        <title>North American crayfish harbour diverse members of the Nudiviridae.</title>
        <authorList>
            <person name="Stratton C."/>
            <person name="Bojko J."/>
        </authorList>
    </citation>
    <scope>NUCLEOTIDE SEQUENCE</scope>
    <source>
        <strain evidence="1">142H</strain>
    </source>
</reference>
<name>A0AAU8GCQ5_9VIRU</name>
<evidence type="ECO:0000313" key="1">
    <source>
        <dbReference type="EMBL" id="XCH39253.1"/>
    </source>
</evidence>
<protein>
    <recommendedName>
        <fullName evidence="2">P47</fullName>
    </recommendedName>
</protein>
<dbReference type="EMBL" id="PP955094">
    <property type="protein sequence ID" value="XCH39253.1"/>
    <property type="molecule type" value="Genomic_DNA"/>
</dbReference>
<accession>A0AAU8GCQ5</accession>
<evidence type="ECO:0008006" key="2">
    <source>
        <dbReference type="Google" id="ProtNLM"/>
    </source>
</evidence>
<organism evidence="1">
    <name type="scientific">Faxonius propinquus nudivirus</name>
    <dbReference type="NCBI Taxonomy" id="3139431"/>
    <lineage>
        <taxon>Viruses</taxon>
        <taxon>Viruses incertae sedis</taxon>
        <taxon>Naldaviricetes</taxon>
        <taxon>Lefavirales</taxon>
        <taxon>Nudiviridae</taxon>
    </lineage>
</organism>
<proteinExistence type="predicted"/>